<dbReference type="GO" id="GO:0046872">
    <property type="term" value="F:metal ion binding"/>
    <property type="evidence" value="ECO:0007669"/>
    <property type="project" value="UniProtKB-UniRule"/>
</dbReference>
<proteinExistence type="inferred from homology"/>
<protein>
    <recommendedName>
        <fullName evidence="2 3">Heme chaperone HemW</fullName>
    </recommendedName>
</protein>
<organism evidence="5 6">
    <name type="scientific">Jeotgalibaca porci</name>
    <dbReference type="NCBI Taxonomy" id="1868793"/>
    <lineage>
        <taxon>Bacteria</taxon>
        <taxon>Bacillati</taxon>
        <taxon>Bacillota</taxon>
        <taxon>Bacilli</taxon>
        <taxon>Lactobacillales</taxon>
        <taxon>Carnobacteriaceae</taxon>
        <taxon>Jeotgalibaca</taxon>
    </lineage>
</organism>
<dbReference type="RefSeq" id="WP_166063607.1">
    <property type="nucleotide sequence ID" value="NZ_CP049889.1"/>
</dbReference>
<dbReference type="GO" id="GO:0006779">
    <property type="term" value="P:porphyrin-containing compound biosynthetic process"/>
    <property type="evidence" value="ECO:0007669"/>
    <property type="project" value="InterPro"/>
</dbReference>
<comment type="function">
    <text evidence="3">Probably acts as a heme chaperone, transferring heme to an unknown acceptor. Binds one molecule of heme per monomer, possibly covalently. Binds 1 [4Fe-4S] cluster. The cluster is coordinated with 3 cysteines and an exchangeable S-adenosyl-L-methionine.</text>
</comment>
<dbReference type="GO" id="GO:0051539">
    <property type="term" value="F:4 iron, 4 sulfur cluster binding"/>
    <property type="evidence" value="ECO:0007669"/>
    <property type="project" value="UniProtKB-UniRule"/>
</dbReference>
<evidence type="ECO:0000313" key="5">
    <source>
        <dbReference type="EMBL" id="QIK52573.1"/>
    </source>
</evidence>
<dbReference type="InterPro" id="IPR006638">
    <property type="entry name" value="Elp3/MiaA/NifB-like_rSAM"/>
</dbReference>
<dbReference type="SMART" id="SM00729">
    <property type="entry name" value="Elp3"/>
    <property type="match status" value="1"/>
</dbReference>
<dbReference type="NCBIfam" id="TIGR00539">
    <property type="entry name" value="hemN_rel"/>
    <property type="match status" value="1"/>
</dbReference>
<feature type="domain" description="Radical SAM core" evidence="4">
    <location>
        <begin position="1"/>
        <end position="232"/>
    </location>
</feature>
<dbReference type="InterPro" id="IPR004559">
    <property type="entry name" value="HemW-like"/>
</dbReference>
<comment type="subcellular location">
    <subcellularLocation>
        <location evidence="3">Cytoplasm</location>
    </subcellularLocation>
</comment>
<evidence type="ECO:0000256" key="3">
    <source>
        <dbReference type="RuleBase" id="RU364116"/>
    </source>
</evidence>
<dbReference type="SFLD" id="SFLDF00562">
    <property type="entry name" value="HemN-like__clustered_with_heat"/>
    <property type="match status" value="1"/>
</dbReference>
<dbReference type="PROSITE" id="PS51918">
    <property type="entry name" value="RADICAL_SAM"/>
    <property type="match status" value="1"/>
</dbReference>
<evidence type="ECO:0000256" key="1">
    <source>
        <dbReference type="ARBA" id="ARBA00006100"/>
    </source>
</evidence>
<dbReference type="InterPro" id="IPR023404">
    <property type="entry name" value="rSAM_horseshoe"/>
</dbReference>
<dbReference type="SUPFAM" id="SSF102114">
    <property type="entry name" value="Radical SAM enzymes"/>
    <property type="match status" value="1"/>
</dbReference>
<keyword evidence="3" id="KW-0963">Cytoplasm</keyword>
<dbReference type="SFLD" id="SFLDG01082">
    <property type="entry name" value="B12-binding_domain_containing"/>
    <property type="match status" value="1"/>
</dbReference>
<reference evidence="5 6" key="1">
    <citation type="journal article" date="2017" name="Int. J. Syst. Evol. Microbiol.">
        <title>Jeotgalibaca porci sp. nov. and Jeotgalibaca arthritidis sp. nov., isolated from pigs, and emended description of the genus Jeotgalibaca.</title>
        <authorList>
            <person name="Zamora L."/>
            <person name="Perez-Sancho M."/>
            <person name="Dominguez L."/>
            <person name="Fernandez-Garayzabal J.F."/>
            <person name="Vela A.I."/>
        </authorList>
    </citation>
    <scope>NUCLEOTIDE SEQUENCE [LARGE SCALE GENOMIC DNA]</scope>
    <source>
        <strain evidence="5 6">CCUG 69148</strain>
    </source>
</reference>
<accession>A0A6G7WJX7</accession>
<dbReference type="Gene3D" id="3.80.30.20">
    <property type="entry name" value="tm_1862 like domain"/>
    <property type="match status" value="1"/>
</dbReference>
<dbReference type="EMBL" id="CP049889">
    <property type="protein sequence ID" value="QIK52573.1"/>
    <property type="molecule type" value="Genomic_DNA"/>
</dbReference>
<dbReference type="InterPro" id="IPR034505">
    <property type="entry name" value="Coproporphyrinogen-III_oxidase"/>
</dbReference>
<dbReference type="Pfam" id="PF06969">
    <property type="entry name" value="HemN_C"/>
    <property type="match status" value="1"/>
</dbReference>
<dbReference type="AlphaFoldDB" id="A0A6G7WJX7"/>
<keyword evidence="3" id="KW-0408">Iron</keyword>
<dbReference type="SFLD" id="SFLDG01065">
    <property type="entry name" value="anaerobic_coproporphyrinogen-I"/>
    <property type="match status" value="1"/>
</dbReference>
<dbReference type="PANTHER" id="PTHR13932">
    <property type="entry name" value="COPROPORPHYRINIGEN III OXIDASE"/>
    <property type="match status" value="1"/>
</dbReference>
<dbReference type="GO" id="GO:0004109">
    <property type="term" value="F:coproporphyrinogen oxidase activity"/>
    <property type="evidence" value="ECO:0007669"/>
    <property type="project" value="InterPro"/>
</dbReference>
<keyword evidence="3" id="KW-0479">Metal-binding</keyword>
<keyword evidence="3" id="KW-0349">Heme</keyword>
<sequence length="377" mass="43824">MTAAYLHIPFCDHICFYCDFNKVFLEGQPVDEYVDMVIQEMAIMKERHPNEKVETFYIGGGTPTTLTASQMEKLLIGIQTYFPMEKGSEFTVEANPESISFDKFKVLKEYGVNRISMGVQSFNDAILKKIGRIHTSDQVYECVKMAQKAGFDNMSIDLIFRLPTQTLADFSETLDRALELDLPHYSVYSLILENKTIFYNLMRQGKLPLPSEDEEADMYALVMERMAKAGREHYEISNYAKPGYQSQHNLAYWRNENYFGFGAGAHGYIEGKRYSNNGPIQHYLEPLRKKESPILYQKELTPLNVIEEELMLGLRTMKGVNRSHFQQKFNEPVEKYYADEIESLIKRELLMVEDDFLRLTQKGKYLGNEVFQKFLFN</sequence>
<dbReference type="GO" id="GO:0005737">
    <property type="term" value="C:cytoplasm"/>
    <property type="evidence" value="ECO:0007669"/>
    <property type="project" value="UniProtKB-SubCell"/>
</dbReference>
<dbReference type="SFLD" id="SFLDF00288">
    <property type="entry name" value="HemN-like__clustered_with_nucl"/>
    <property type="match status" value="1"/>
</dbReference>
<dbReference type="Proteomes" id="UP000501830">
    <property type="component" value="Chromosome"/>
</dbReference>
<dbReference type="GeneID" id="94553861"/>
<dbReference type="PANTHER" id="PTHR13932:SF5">
    <property type="entry name" value="RADICAL S-ADENOSYL METHIONINE DOMAIN-CONTAINING PROTEIN 1, MITOCHONDRIAL"/>
    <property type="match status" value="1"/>
</dbReference>
<gene>
    <name evidence="5" type="ORF">G7058_11230</name>
</gene>
<dbReference type="InterPro" id="IPR007197">
    <property type="entry name" value="rSAM"/>
</dbReference>
<comment type="similarity">
    <text evidence="1">Belongs to the anaerobic coproporphyrinogen-III oxidase family. HemW subfamily.</text>
</comment>
<keyword evidence="6" id="KW-1185">Reference proteome</keyword>
<evidence type="ECO:0000256" key="2">
    <source>
        <dbReference type="ARBA" id="ARBA00017228"/>
    </source>
</evidence>
<keyword evidence="3" id="KW-0143">Chaperone</keyword>
<dbReference type="Pfam" id="PF04055">
    <property type="entry name" value="Radical_SAM"/>
    <property type="match status" value="1"/>
</dbReference>
<dbReference type="CDD" id="cd01335">
    <property type="entry name" value="Radical_SAM"/>
    <property type="match status" value="1"/>
</dbReference>
<keyword evidence="3" id="KW-0004">4Fe-4S</keyword>
<evidence type="ECO:0000259" key="4">
    <source>
        <dbReference type="PROSITE" id="PS51918"/>
    </source>
</evidence>
<dbReference type="InterPro" id="IPR010723">
    <property type="entry name" value="HemN_C"/>
</dbReference>
<keyword evidence="3" id="KW-0949">S-adenosyl-L-methionine</keyword>
<evidence type="ECO:0000313" key="6">
    <source>
        <dbReference type="Proteomes" id="UP000501830"/>
    </source>
</evidence>
<dbReference type="KEGG" id="jpo:G7058_11230"/>
<dbReference type="InterPro" id="IPR058240">
    <property type="entry name" value="rSAM_sf"/>
</dbReference>
<keyword evidence="3" id="KW-0411">Iron-sulfur</keyword>
<name>A0A6G7WJX7_9LACT</name>
<dbReference type="SFLD" id="SFLDS00029">
    <property type="entry name" value="Radical_SAM"/>
    <property type="match status" value="1"/>
</dbReference>